<dbReference type="AlphaFoldDB" id="A0A6J4HKJ9"/>
<dbReference type="EMBL" id="CADCTJ010000242">
    <property type="protein sequence ID" value="CAA9226005.1"/>
    <property type="molecule type" value="Genomic_DNA"/>
</dbReference>
<feature type="non-terminal residue" evidence="1">
    <location>
        <position position="1"/>
    </location>
</feature>
<name>A0A6J4HKJ9_9BACT</name>
<sequence>IFIRGFARAGIFLCTILTTRNTPARLRLCAHFAGNLTVVTCQSRTLAAPPSSAN</sequence>
<organism evidence="1">
    <name type="scientific">uncultured Adhaeribacter sp</name>
    <dbReference type="NCBI Taxonomy" id="448109"/>
    <lineage>
        <taxon>Bacteria</taxon>
        <taxon>Pseudomonadati</taxon>
        <taxon>Bacteroidota</taxon>
        <taxon>Cytophagia</taxon>
        <taxon>Cytophagales</taxon>
        <taxon>Hymenobacteraceae</taxon>
        <taxon>Adhaeribacter</taxon>
        <taxon>environmental samples</taxon>
    </lineage>
</organism>
<proteinExistence type="predicted"/>
<feature type="non-terminal residue" evidence="1">
    <location>
        <position position="54"/>
    </location>
</feature>
<reference evidence="1" key="1">
    <citation type="submission" date="2020-02" db="EMBL/GenBank/DDBJ databases">
        <authorList>
            <person name="Meier V. D."/>
        </authorList>
    </citation>
    <scope>NUCLEOTIDE SEQUENCE</scope>
    <source>
        <strain evidence="1">AVDCRST_MAG95</strain>
    </source>
</reference>
<accession>A0A6J4HKJ9</accession>
<evidence type="ECO:0000313" key="1">
    <source>
        <dbReference type="EMBL" id="CAA9226005.1"/>
    </source>
</evidence>
<gene>
    <name evidence="1" type="ORF">AVDCRST_MAG95-776</name>
</gene>
<protein>
    <submittedName>
        <fullName evidence="1">Uncharacterized protein</fullName>
    </submittedName>
</protein>